<dbReference type="Gene3D" id="3.90.110.10">
    <property type="entry name" value="Lactate dehydrogenase/glycoside hydrolase, family 4, C-terminal"/>
    <property type="match status" value="1"/>
</dbReference>
<reference evidence="11 12" key="1">
    <citation type="journal article" date="2019" name="Int. J. Syst. Evol. Microbiol.">
        <title>The Global Catalogue of Microorganisms (GCM) 10K type strain sequencing project: providing services to taxonomists for standard genome sequencing and annotation.</title>
        <authorList>
            <consortium name="The Broad Institute Genomics Platform"/>
            <consortium name="The Broad Institute Genome Sequencing Center for Infectious Disease"/>
            <person name="Wu L."/>
            <person name="Ma J."/>
        </authorList>
    </citation>
    <scope>NUCLEOTIDE SEQUENCE [LARGE SCALE GENOMIC DNA]</scope>
    <source>
        <strain evidence="11 12">JCM 4087</strain>
    </source>
</reference>
<evidence type="ECO:0000256" key="8">
    <source>
        <dbReference type="SAM" id="MobiDB-lite"/>
    </source>
</evidence>
<dbReference type="InterPro" id="IPR001088">
    <property type="entry name" value="Glyco_hydro_4"/>
</dbReference>
<evidence type="ECO:0000313" key="12">
    <source>
        <dbReference type="Proteomes" id="UP001501102"/>
    </source>
</evidence>
<evidence type="ECO:0000256" key="2">
    <source>
        <dbReference type="ARBA" id="ARBA00022723"/>
    </source>
</evidence>
<gene>
    <name evidence="11" type="ORF">GCM10020221_15730</name>
</gene>
<keyword evidence="4 7" id="KW-0520">NAD</keyword>
<evidence type="ECO:0000259" key="10">
    <source>
        <dbReference type="Pfam" id="PF11975"/>
    </source>
</evidence>
<comment type="similarity">
    <text evidence="1 7">Belongs to the glycosyl hydrolase 4 family.</text>
</comment>
<evidence type="ECO:0000256" key="1">
    <source>
        <dbReference type="ARBA" id="ARBA00010141"/>
    </source>
</evidence>
<feature type="domain" description="Glycosyl hydrolase family 4 C-terminal" evidence="10">
    <location>
        <begin position="190"/>
        <end position="391"/>
    </location>
</feature>
<dbReference type="InterPro" id="IPR043129">
    <property type="entry name" value="ATPase_NBD"/>
</dbReference>
<evidence type="ECO:0000256" key="6">
    <source>
        <dbReference type="ARBA" id="ARBA00023295"/>
    </source>
</evidence>
<keyword evidence="6 7" id="KW-0326">Glycosidase</keyword>
<dbReference type="SUPFAM" id="SSF51735">
    <property type="entry name" value="NAD(P)-binding Rossmann-fold domains"/>
    <property type="match status" value="1"/>
</dbReference>
<evidence type="ECO:0000256" key="4">
    <source>
        <dbReference type="ARBA" id="ARBA00023027"/>
    </source>
</evidence>
<keyword evidence="2" id="KW-0479">Metal-binding</keyword>
<dbReference type="PANTHER" id="PTHR32092:SF5">
    <property type="entry name" value="6-PHOSPHO-BETA-GLUCOSIDASE"/>
    <property type="match status" value="1"/>
</dbReference>
<feature type="domain" description="ATPase BadF/BadG/BcrA/BcrD type" evidence="9">
    <location>
        <begin position="424"/>
        <end position="716"/>
    </location>
</feature>
<dbReference type="Proteomes" id="UP001501102">
    <property type="component" value="Unassembled WGS sequence"/>
</dbReference>
<keyword evidence="3 7" id="KW-0378">Hydrolase</keyword>
<dbReference type="Pfam" id="PF11975">
    <property type="entry name" value="Glyco_hydro_4C"/>
    <property type="match status" value="1"/>
</dbReference>
<name>A0ABN3WLP2_STRTU</name>
<dbReference type="InterPro" id="IPR036291">
    <property type="entry name" value="NAD(P)-bd_dom_sf"/>
</dbReference>
<dbReference type="SUPFAM" id="SSF56327">
    <property type="entry name" value="LDH C-terminal domain-like"/>
    <property type="match status" value="1"/>
</dbReference>
<dbReference type="Pfam" id="PF01869">
    <property type="entry name" value="BcrAD_BadFG"/>
    <property type="match status" value="1"/>
</dbReference>
<dbReference type="InterPro" id="IPR015955">
    <property type="entry name" value="Lactate_DH/Glyco_Ohase_4_C"/>
</dbReference>
<keyword evidence="12" id="KW-1185">Reference proteome</keyword>
<dbReference type="Gene3D" id="3.40.50.720">
    <property type="entry name" value="NAD(P)-binding Rossmann-like Domain"/>
    <property type="match status" value="1"/>
</dbReference>
<proteinExistence type="inferred from homology"/>
<dbReference type="SUPFAM" id="SSF53067">
    <property type="entry name" value="Actin-like ATPase domain"/>
    <property type="match status" value="2"/>
</dbReference>
<dbReference type="PRINTS" id="PR00732">
    <property type="entry name" value="GLHYDRLASE4"/>
</dbReference>
<comment type="caution">
    <text evidence="11">The sequence shown here is derived from an EMBL/GenBank/DDBJ whole genome shotgun (WGS) entry which is preliminary data.</text>
</comment>
<dbReference type="Pfam" id="PF02056">
    <property type="entry name" value="Glyco_hydro_4"/>
    <property type="match status" value="1"/>
</dbReference>
<evidence type="ECO:0000256" key="7">
    <source>
        <dbReference type="RuleBase" id="RU361152"/>
    </source>
</evidence>
<evidence type="ECO:0000313" key="11">
    <source>
        <dbReference type="EMBL" id="GAA2920400.1"/>
    </source>
</evidence>
<dbReference type="EMBL" id="BAAAXZ010000060">
    <property type="protein sequence ID" value="GAA2920400.1"/>
    <property type="molecule type" value="Genomic_DNA"/>
</dbReference>
<accession>A0ABN3WLP2</accession>
<dbReference type="InterPro" id="IPR022616">
    <property type="entry name" value="Glyco_hydro_4_C"/>
</dbReference>
<evidence type="ECO:0000256" key="5">
    <source>
        <dbReference type="ARBA" id="ARBA00023211"/>
    </source>
</evidence>
<protein>
    <recommendedName>
        <fullName evidence="13">ATPase</fullName>
    </recommendedName>
</protein>
<dbReference type="PANTHER" id="PTHR32092">
    <property type="entry name" value="6-PHOSPHO-BETA-GLUCOSIDASE-RELATED"/>
    <property type="match status" value="1"/>
</dbReference>
<feature type="region of interest" description="Disordered" evidence="8">
    <location>
        <begin position="391"/>
        <end position="413"/>
    </location>
</feature>
<comment type="cofactor">
    <cofactor evidence="7">
        <name>NAD(+)</name>
        <dbReference type="ChEBI" id="CHEBI:57540"/>
    </cofactor>
    <text evidence="7">Binds 1 NAD(+) per subunit.</text>
</comment>
<evidence type="ECO:0000259" key="9">
    <source>
        <dbReference type="Pfam" id="PF01869"/>
    </source>
</evidence>
<organism evidence="11 12">
    <name type="scientific">Streptomyces thioluteus</name>
    <dbReference type="NCBI Taxonomy" id="66431"/>
    <lineage>
        <taxon>Bacteria</taxon>
        <taxon>Bacillati</taxon>
        <taxon>Actinomycetota</taxon>
        <taxon>Actinomycetes</taxon>
        <taxon>Kitasatosporales</taxon>
        <taxon>Streptomycetaceae</taxon>
        <taxon>Streptomyces</taxon>
    </lineage>
</organism>
<dbReference type="CDD" id="cd05296">
    <property type="entry name" value="GH4_P_beta_glucosidase"/>
    <property type="match status" value="1"/>
</dbReference>
<sequence length="734" mass="76480">MKLAVVGGGSTYTPELIDGFARLCGTLPLDELVLVDPDAHRLGLIGPLARRIFARQGHPGRITWTGGLDAGVDGADAVLLQLRVGGQAAREQDETWPLECGCVGQETTGAGGLAKALRTVPVVLDIAERVRRRSPRAWIVDFTNPVGIVTRALLTAGHRAVGLCNVAIGFQRKFAALLGVAPEAVSLDHVGLNHLTWERAVRVGGTDVLPGLLAEHGAAVAADLRMPRALLDRLGVVPSYYLRYFYQHDEVVRELREKPSRAAEVAALERELLTMYADPALDEKPGLLARRGGAYYSEAAVALTASLLGGTGETQVVNAFNRGTLPFLPDDAVIEVPAAVDAEGAHPLPVRPLEPLFAGLVAAVTAYEHLALRAALEGGRNRVFEALLAHPPHRPDRARRPADGRADRAQPGAPAMGVRRALAIDAGNSKTDVILVDASGAVLGSARGGGFRPQTTGVREAVAGLARLVAAANPDGLPVEHVRACLANADLPAEEERLAAELSGWGRTVTVANDTFALLRAGLPDGAEPRGVAVVCGAGTNCAGLAPGGRVHRFAALGRLSGDWGGGVHLGEEALWWAARADDGRGEPTALEAALPAHFGLPSVPALIEALHLGTVPPSRRHELAPVLFAVAAAGDPVARSLVARQAEEVVTMARVALERLGLADEAARVVLGGGVLAARHPLLHDAVLSGLAERAPRAEPVVVTVRPVLGAGLLALDGMGAGVGACARLRGWF</sequence>
<evidence type="ECO:0008006" key="13">
    <source>
        <dbReference type="Google" id="ProtNLM"/>
    </source>
</evidence>
<keyword evidence="5" id="KW-0464">Manganese</keyword>
<dbReference type="InterPro" id="IPR002731">
    <property type="entry name" value="ATPase_BadF"/>
</dbReference>
<dbReference type="Gene3D" id="3.30.420.40">
    <property type="match status" value="2"/>
</dbReference>
<feature type="compositionally biased region" description="Basic and acidic residues" evidence="8">
    <location>
        <begin position="393"/>
        <end position="408"/>
    </location>
</feature>
<evidence type="ECO:0000256" key="3">
    <source>
        <dbReference type="ARBA" id="ARBA00022801"/>
    </source>
</evidence>
<dbReference type="CDD" id="cd24007">
    <property type="entry name" value="ASKHA_NBD_eukNAGK-like"/>
    <property type="match status" value="1"/>
</dbReference>